<dbReference type="EMBL" id="CP103300">
    <property type="protein sequence ID" value="UYM15961.1"/>
    <property type="molecule type" value="Genomic_DNA"/>
</dbReference>
<evidence type="ECO:0000313" key="2">
    <source>
        <dbReference type="Proteomes" id="UP001163255"/>
    </source>
</evidence>
<proteinExistence type="predicted"/>
<accession>A0ABY6GV58</accession>
<keyword evidence="2" id="KW-1185">Reference proteome</keyword>
<dbReference type="CDD" id="cd00090">
    <property type="entry name" value="HTH_ARSR"/>
    <property type="match status" value="1"/>
</dbReference>
<dbReference type="Proteomes" id="UP001163255">
    <property type="component" value="Chromosome"/>
</dbReference>
<evidence type="ECO:0000313" key="1">
    <source>
        <dbReference type="EMBL" id="UYM15961.1"/>
    </source>
</evidence>
<organism evidence="1 2">
    <name type="scientific">Endozoicomonas euniceicola</name>
    <dbReference type="NCBI Taxonomy" id="1234143"/>
    <lineage>
        <taxon>Bacteria</taxon>
        <taxon>Pseudomonadati</taxon>
        <taxon>Pseudomonadota</taxon>
        <taxon>Gammaproteobacteria</taxon>
        <taxon>Oceanospirillales</taxon>
        <taxon>Endozoicomonadaceae</taxon>
        <taxon>Endozoicomonas</taxon>
    </lineage>
</organism>
<sequence length="99" mass="11122">MLRGSGYGKAIAEFYEISSNSVQKQLARLEEDGVLVSRLIGKLREYQLNPRYPFLSPLKELLKSAVSAYPDSMIQNLTMTRSRPRAAGKPTIAIRPRNP</sequence>
<name>A0ABY6GV58_9GAMM</name>
<gene>
    <name evidence="1" type="ORF">NX720_24625</name>
</gene>
<dbReference type="SUPFAM" id="SSF46785">
    <property type="entry name" value="Winged helix' DNA-binding domain"/>
    <property type="match status" value="1"/>
</dbReference>
<dbReference type="RefSeq" id="WP_262598226.1">
    <property type="nucleotide sequence ID" value="NZ_CP103300.1"/>
</dbReference>
<dbReference type="InterPro" id="IPR036390">
    <property type="entry name" value="WH_DNA-bd_sf"/>
</dbReference>
<reference evidence="1" key="1">
    <citation type="submission" date="2022-10" db="EMBL/GenBank/DDBJ databases">
        <title>Completed Genome Sequence of two octocoral isolated bacterium, Endozoicomonas euniceicola EF212T and Endozoicomonas gorgoniicola PS125T.</title>
        <authorList>
            <person name="Chiou Y.-J."/>
            <person name="Chen Y.-H."/>
        </authorList>
    </citation>
    <scope>NUCLEOTIDE SEQUENCE</scope>
    <source>
        <strain evidence="1">EF212</strain>
    </source>
</reference>
<protein>
    <submittedName>
        <fullName evidence="1">Winged helix-turn-helix domain-containing protein</fullName>
    </submittedName>
</protein>
<dbReference type="InterPro" id="IPR011991">
    <property type="entry name" value="ArsR-like_HTH"/>
</dbReference>